<dbReference type="EMBL" id="NFEZ01000004">
    <property type="protein sequence ID" value="PLT43622.1"/>
    <property type="molecule type" value="Genomic_DNA"/>
</dbReference>
<gene>
    <name evidence="4" type="ORF">B8V81_2053</name>
</gene>
<evidence type="ECO:0000259" key="3">
    <source>
        <dbReference type="Pfam" id="PF13421"/>
    </source>
</evidence>
<sequence>MGIFDFLKGQFIEVIEWLDGTGDMVYRFPVYDNAIKMGAKLVVRESQAAIFVNEGQIADVFGPGTYTLSTQNLPVLTALRSWKYGFNSPFKADVYFVSTRNFTQLKWGTTNPVLMRDAEFGMVRLRGYGTYALRVGDPALFLKEIFGTQASFSAESIAGYLKSLIVSGVSDLLGESRIPAIDLAASYDELGQTAAAKLQPRFAAMGLSLTALTVENLSLPEEVEKAVDRRSSMGVVGNLDTYLKYQSAEAVREAANNPGGDAGAGIGLGAGMAMGQALGRALAGQGEPAAADNAAASPPGAAGAAARSDGPPSGGQPARGGEAPAGGAPADRSAAPEAPAKKFCSECGQPLAPGAKFCSNCGTKV</sequence>
<feature type="domain" description="Zinc-ribbon" evidence="2">
    <location>
        <begin position="343"/>
        <end position="365"/>
    </location>
</feature>
<dbReference type="Pfam" id="PF13421">
    <property type="entry name" value="Band_7_1"/>
    <property type="match status" value="1"/>
</dbReference>
<dbReference type="Pfam" id="PF13240">
    <property type="entry name" value="Zn_Ribbon_1"/>
    <property type="match status" value="1"/>
</dbReference>
<accession>A0A2N5MZY4</accession>
<dbReference type="InterPro" id="IPR026870">
    <property type="entry name" value="Zinc_ribbon_dom"/>
</dbReference>
<dbReference type="PANTHER" id="PTHR37826:SF2">
    <property type="entry name" value="ZINC-RIBBON DOMAIN-CONTAINING PROTEIN"/>
    <property type="match status" value="1"/>
</dbReference>
<dbReference type="InterPro" id="IPR033880">
    <property type="entry name" value="SPFH_YdjI"/>
</dbReference>
<dbReference type="PANTHER" id="PTHR37826">
    <property type="entry name" value="FLOTILLIN BAND_7_5 DOMAIN PROTEIN"/>
    <property type="match status" value="1"/>
</dbReference>
<dbReference type="CDD" id="cd03408">
    <property type="entry name" value="SPFH_like_u1"/>
    <property type="match status" value="1"/>
</dbReference>
<comment type="caution">
    <text evidence="4">The sequence shown here is derived from an EMBL/GenBank/DDBJ whole genome shotgun (WGS) entry which is preliminary data.</text>
</comment>
<dbReference type="AlphaFoldDB" id="A0A2N5MZY4"/>
<feature type="compositionally biased region" description="Low complexity" evidence="1">
    <location>
        <begin position="289"/>
        <end position="330"/>
    </location>
</feature>
<evidence type="ECO:0000313" key="4">
    <source>
        <dbReference type="EMBL" id="PLT43622.1"/>
    </source>
</evidence>
<dbReference type="InterPro" id="IPR036013">
    <property type="entry name" value="Band_7/SPFH_dom_sf"/>
</dbReference>
<name>A0A2N5MZY4_9BACL</name>
<evidence type="ECO:0000313" key="5">
    <source>
        <dbReference type="Proteomes" id="UP000234789"/>
    </source>
</evidence>
<reference evidence="4 5" key="1">
    <citation type="submission" date="2017-05" db="EMBL/GenBank/DDBJ databases">
        <title>Functional genome analysis of Paenibacillus pasadenensis strain R16: insights on endophytic life style and antifungal activity.</title>
        <authorList>
            <person name="Passera A."/>
            <person name="Marcolungo L."/>
            <person name="Casati P."/>
            <person name="Brasca M."/>
            <person name="Quaglino F."/>
            <person name="Delledonne M."/>
        </authorList>
    </citation>
    <scope>NUCLEOTIDE SEQUENCE [LARGE SCALE GENOMIC DNA]</scope>
    <source>
        <strain evidence="4 5">R16</strain>
    </source>
</reference>
<protein>
    <submittedName>
        <fullName evidence="4">Putative virion core protein (Lumpy skin disease virus)</fullName>
    </submittedName>
</protein>
<evidence type="ECO:0000256" key="1">
    <source>
        <dbReference type="SAM" id="MobiDB-lite"/>
    </source>
</evidence>
<dbReference type="RefSeq" id="WP_101808296.1">
    <property type="nucleotide sequence ID" value="NZ_NFEZ01000004.1"/>
</dbReference>
<proteinExistence type="predicted"/>
<feature type="region of interest" description="Disordered" evidence="1">
    <location>
        <begin position="289"/>
        <end position="354"/>
    </location>
</feature>
<dbReference type="SUPFAM" id="SSF117892">
    <property type="entry name" value="Band 7/SPFH domain"/>
    <property type="match status" value="1"/>
</dbReference>
<feature type="domain" description="SPFH" evidence="3">
    <location>
        <begin position="25"/>
        <end position="235"/>
    </location>
</feature>
<evidence type="ECO:0000259" key="2">
    <source>
        <dbReference type="Pfam" id="PF13240"/>
    </source>
</evidence>
<dbReference type="Proteomes" id="UP000234789">
    <property type="component" value="Unassembled WGS sequence"/>
</dbReference>
<keyword evidence="5" id="KW-1185">Reference proteome</keyword>
<organism evidence="4 5">
    <name type="scientific">Paenibacillus pasadenensis</name>
    <dbReference type="NCBI Taxonomy" id="217090"/>
    <lineage>
        <taxon>Bacteria</taxon>
        <taxon>Bacillati</taxon>
        <taxon>Bacillota</taxon>
        <taxon>Bacilli</taxon>
        <taxon>Bacillales</taxon>
        <taxon>Paenibacillaceae</taxon>
        <taxon>Paenibacillus</taxon>
    </lineage>
</organism>